<evidence type="ECO:0000313" key="2">
    <source>
        <dbReference type="Proteomes" id="UP001163064"/>
    </source>
</evidence>
<reference evidence="1" key="1">
    <citation type="submission" date="2022-10" db="EMBL/GenBank/DDBJ databases">
        <title>Streptomyces beihaiensis sp. nov., a chitin degrading actinobacterium, isolated from shrimp pond soil.</title>
        <authorList>
            <person name="Xie J."/>
            <person name="Shen N."/>
        </authorList>
    </citation>
    <scope>NUCLEOTIDE SEQUENCE</scope>
    <source>
        <strain evidence="1">GXMU-J5</strain>
    </source>
</reference>
<accession>A0ABT3TQU4</accession>
<keyword evidence="2" id="KW-1185">Reference proteome</keyword>
<proteinExistence type="predicted"/>
<dbReference type="EMBL" id="JAPHNL010000047">
    <property type="protein sequence ID" value="MCX3059405.1"/>
    <property type="molecule type" value="Genomic_DNA"/>
</dbReference>
<gene>
    <name evidence="1" type="ORF">OFY01_06425</name>
</gene>
<organism evidence="1 2">
    <name type="scientific">Streptomyces beihaiensis</name>
    <dbReference type="NCBI Taxonomy" id="2984495"/>
    <lineage>
        <taxon>Bacteria</taxon>
        <taxon>Bacillati</taxon>
        <taxon>Actinomycetota</taxon>
        <taxon>Actinomycetes</taxon>
        <taxon>Kitasatosporales</taxon>
        <taxon>Streptomycetaceae</taxon>
        <taxon>Streptomyces</taxon>
    </lineage>
</organism>
<name>A0ABT3TQU4_9ACTN</name>
<comment type="caution">
    <text evidence="1">The sequence shown here is derived from an EMBL/GenBank/DDBJ whole genome shotgun (WGS) entry which is preliminary data.</text>
</comment>
<dbReference type="Proteomes" id="UP001163064">
    <property type="component" value="Unassembled WGS sequence"/>
</dbReference>
<evidence type="ECO:0000313" key="1">
    <source>
        <dbReference type="EMBL" id="MCX3059405.1"/>
    </source>
</evidence>
<sequence length="61" mass="6221">MRARGLHGTRGLTRDRLAAARAAATARGACGAFLVSLKAPMVTVTVAVAITRRTSTAAAAR</sequence>
<protein>
    <submittedName>
        <fullName evidence="1">Uncharacterized protein</fullName>
    </submittedName>
</protein>